<dbReference type="OrthoDB" id="5412681at2"/>
<dbReference type="GO" id="GO:0030975">
    <property type="term" value="F:thiamine binding"/>
    <property type="evidence" value="ECO:0007669"/>
    <property type="project" value="InterPro"/>
</dbReference>
<dbReference type="GO" id="GO:0015888">
    <property type="term" value="P:thiamine transport"/>
    <property type="evidence" value="ECO:0007669"/>
    <property type="project" value="InterPro"/>
</dbReference>
<evidence type="ECO:0000256" key="1">
    <source>
        <dbReference type="ARBA" id="ARBA00022729"/>
    </source>
</evidence>
<keyword evidence="1 2" id="KW-0732">Signal</keyword>
<dbReference type="EMBL" id="JACHWS010000001">
    <property type="protein sequence ID" value="MBB3036073.1"/>
    <property type="molecule type" value="Genomic_DNA"/>
</dbReference>
<dbReference type="InterPro" id="IPR005948">
    <property type="entry name" value="ThiB-like"/>
</dbReference>
<dbReference type="GO" id="GO:0030288">
    <property type="term" value="C:outer membrane-bounded periplasmic space"/>
    <property type="evidence" value="ECO:0007669"/>
    <property type="project" value="TreeGrafter"/>
</dbReference>
<dbReference type="CDD" id="cd13545">
    <property type="entry name" value="PBP2_TbpA"/>
    <property type="match status" value="1"/>
</dbReference>
<evidence type="ECO:0000256" key="2">
    <source>
        <dbReference type="SAM" id="SignalP"/>
    </source>
</evidence>
<evidence type="ECO:0000313" key="3">
    <source>
        <dbReference type="EMBL" id="MBB3036073.1"/>
    </source>
</evidence>
<organism evidence="3 4">
    <name type="scientific">Hoyosella altamirensis</name>
    <dbReference type="NCBI Taxonomy" id="616997"/>
    <lineage>
        <taxon>Bacteria</taxon>
        <taxon>Bacillati</taxon>
        <taxon>Actinomycetota</taxon>
        <taxon>Actinomycetes</taxon>
        <taxon>Mycobacteriales</taxon>
        <taxon>Hoyosellaceae</taxon>
        <taxon>Hoyosella</taxon>
    </lineage>
</organism>
<dbReference type="Proteomes" id="UP000567922">
    <property type="component" value="Unassembled WGS sequence"/>
</dbReference>
<reference evidence="3 4" key="1">
    <citation type="submission" date="2020-08" db="EMBL/GenBank/DDBJ databases">
        <title>Sequencing the genomes of 1000 actinobacteria strains.</title>
        <authorList>
            <person name="Klenk H.-P."/>
        </authorList>
    </citation>
    <scope>NUCLEOTIDE SEQUENCE [LARGE SCALE GENOMIC DNA]</scope>
    <source>
        <strain evidence="3 4">DSM 45258</strain>
    </source>
</reference>
<dbReference type="PANTHER" id="PTHR30006">
    <property type="entry name" value="THIAMINE-BINDING PERIPLASMIC PROTEIN-RELATED"/>
    <property type="match status" value="1"/>
</dbReference>
<protein>
    <submittedName>
        <fullName evidence="3">Thiamine transport system substrate-binding protein</fullName>
    </submittedName>
</protein>
<dbReference type="PROSITE" id="PS51257">
    <property type="entry name" value="PROKAR_LIPOPROTEIN"/>
    <property type="match status" value="1"/>
</dbReference>
<dbReference type="RefSeq" id="WP_064439723.1">
    <property type="nucleotide sequence ID" value="NZ_BDDI01000005.1"/>
</dbReference>
<dbReference type="Pfam" id="PF13343">
    <property type="entry name" value="SBP_bac_6"/>
    <property type="match status" value="1"/>
</dbReference>
<sequence length="355" mass="38163">MTSSRCIRARRRSNILALFVLVPALSGCTVLGGGEDEQGADTVVLLTHDSFSLPAELLEQFREDSGIRIDHRAQGDAGELVTSLVLTQDNPLGDVVFGVDNTFASRAVDAGVFADYEPSISVPDDLRYPNSRALTPIDYGDVCLNIDTRYFAERGIAEPKTLDDLLSAEYENMTVVQNPATSSPGLAFLLATIEEYGEDGWQDYWTSLRDNGVSVADGWTQAYYVDFSGSEGAGPRPIVVSYASSPPAEAGPDGAAPTTSALAETCFRQVEYAGVLEGASNPDGAEQVIEFLLSADVQSAFPENMYVFPAVEGTPLPEAFDLYAPKPDAPITMDPAKIGANRDAWITQWRDIVLG</sequence>
<dbReference type="PANTHER" id="PTHR30006:SF2">
    <property type="entry name" value="ABC TRANSPORTER SUBSTRATE-BINDING PROTEIN"/>
    <property type="match status" value="1"/>
</dbReference>
<keyword evidence="4" id="KW-1185">Reference proteome</keyword>
<dbReference type="NCBIfam" id="TIGR01254">
    <property type="entry name" value="sfuA"/>
    <property type="match status" value="1"/>
</dbReference>
<name>A0A839RJ11_9ACTN</name>
<dbReference type="SUPFAM" id="SSF53850">
    <property type="entry name" value="Periplasmic binding protein-like II"/>
    <property type="match status" value="1"/>
</dbReference>
<dbReference type="AlphaFoldDB" id="A0A839RJ11"/>
<feature type="signal peptide" evidence="2">
    <location>
        <begin position="1"/>
        <end position="32"/>
    </location>
</feature>
<accession>A0A839RJ11</accession>
<comment type="caution">
    <text evidence="3">The sequence shown here is derived from an EMBL/GenBank/DDBJ whole genome shotgun (WGS) entry which is preliminary data.</text>
</comment>
<evidence type="ECO:0000313" key="4">
    <source>
        <dbReference type="Proteomes" id="UP000567922"/>
    </source>
</evidence>
<proteinExistence type="predicted"/>
<gene>
    <name evidence="3" type="ORF">FHU29_000507</name>
</gene>
<feature type="chain" id="PRO_5038559571" evidence="2">
    <location>
        <begin position="33"/>
        <end position="355"/>
    </location>
</feature>
<dbReference type="Gene3D" id="3.40.190.10">
    <property type="entry name" value="Periplasmic binding protein-like II"/>
    <property type="match status" value="2"/>
</dbReference>
<dbReference type="GO" id="GO:0030976">
    <property type="term" value="F:thiamine pyrophosphate binding"/>
    <property type="evidence" value="ECO:0007669"/>
    <property type="project" value="TreeGrafter"/>
</dbReference>